<dbReference type="Gene3D" id="3.40.190.150">
    <property type="entry name" value="Bordetella uptake gene, domain 1"/>
    <property type="match status" value="1"/>
</dbReference>
<feature type="chain" id="PRO_5020999022" evidence="2">
    <location>
        <begin position="25"/>
        <end position="325"/>
    </location>
</feature>
<organism evidence="3 4">
    <name type="scientific">Pigmentiphaga kullae</name>
    <dbReference type="NCBI Taxonomy" id="151784"/>
    <lineage>
        <taxon>Bacteria</taxon>
        <taxon>Pseudomonadati</taxon>
        <taxon>Pseudomonadota</taxon>
        <taxon>Betaproteobacteria</taxon>
        <taxon>Burkholderiales</taxon>
        <taxon>Alcaligenaceae</taxon>
        <taxon>Pigmentiphaga</taxon>
    </lineage>
</organism>
<dbReference type="SUPFAM" id="SSF53850">
    <property type="entry name" value="Periplasmic binding protein-like II"/>
    <property type="match status" value="1"/>
</dbReference>
<dbReference type="InterPro" id="IPR042100">
    <property type="entry name" value="Bug_dom1"/>
</dbReference>
<dbReference type="CDD" id="cd07012">
    <property type="entry name" value="PBP2_Bug_TTT"/>
    <property type="match status" value="1"/>
</dbReference>
<dbReference type="Gene3D" id="3.40.190.10">
    <property type="entry name" value="Periplasmic binding protein-like II"/>
    <property type="match status" value="1"/>
</dbReference>
<dbReference type="OrthoDB" id="8678477at2"/>
<dbReference type="InterPro" id="IPR005064">
    <property type="entry name" value="BUG"/>
</dbReference>
<dbReference type="Pfam" id="PF03401">
    <property type="entry name" value="TctC"/>
    <property type="match status" value="1"/>
</dbReference>
<dbReference type="AlphaFoldDB" id="A0A4Q7NKB3"/>
<name>A0A4Q7NKB3_9BURK</name>
<evidence type="ECO:0000313" key="3">
    <source>
        <dbReference type="EMBL" id="RZS85534.1"/>
    </source>
</evidence>
<dbReference type="EMBL" id="SGXC01000001">
    <property type="protein sequence ID" value="RZS85534.1"/>
    <property type="molecule type" value="Genomic_DNA"/>
</dbReference>
<dbReference type="PIRSF" id="PIRSF017082">
    <property type="entry name" value="YflP"/>
    <property type="match status" value="1"/>
</dbReference>
<evidence type="ECO:0000313" key="4">
    <source>
        <dbReference type="Proteomes" id="UP000292445"/>
    </source>
</evidence>
<sequence>MHFSSLIGPCLALAMLAGGTAVQAETAAGSYPSRPVTIVVPYAAGGVADSTARLLAQRLQEAWHQSVVVENRAGAGGLIGAGLVARAPADGYTVLLGVSGLVLQPQLVKKATYDPFKDFSPITLIARLPLLLAVPKAGAAKTLPEFVARGKTNPGGTSIGNYGVGTPSHLLSIMLNQQAGMDLPLIPFQGSSQLATNLLGGQISGGLIDSVTARQFAERLNFLAVTGTQRLSGLPDLPTFRELGYRSFEQDGWLGVLVPAATPRAVADKLSSELARIIASPEVSAKIESMGITPVGSSPAEFAKVMRTDFDVYGKVIREANIRLD</sequence>
<comment type="similarity">
    <text evidence="1">Belongs to the UPF0065 (bug) family.</text>
</comment>
<feature type="signal peptide" evidence="2">
    <location>
        <begin position="1"/>
        <end position="24"/>
    </location>
</feature>
<keyword evidence="2" id="KW-0732">Signal</keyword>
<comment type="caution">
    <text evidence="3">The sequence shown here is derived from an EMBL/GenBank/DDBJ whole genome shotgun (WGS) entry which is preliminary data.</text>
</comment>
<keyword evidence="4" id="KW-1185">Reference proteome</keyword>
<dbReference type="PANTHER" id="PTHR42928:SF5">
    <property type="entry name" value="BLR1237 PROTEIN"/>
    <property type="match status" value="1"/>
</dbReference>
<evidence type="ECO:0000256" key="2">
    <source>
        <dbReference type="SAM" id="SignalP"/>
    </source>
</evidence>
<reference evidence="3 4" key="1">
    <citation type="submission" date="2019-02" db="EMBL/GenBank/DDBJ databases">
        <title>Genomic Encyclopedia of Type Strains, Phase IV (KMG-IV): sequencing the most valuable type-strain genomes for metagenomic binning, comparative biology and taxonomic classification.</title>
        <authorList>
            <person name="Goeker M."/>
        </authorList>
    </citation>
    <scope>NUCLEOTIDE SEQUENCE [LARGE SCALE GENOMIC DNA]</scope>
    <source>
        <strain evidence="3 4">K24</strain>
    </source>
</reference>
<evidence type="ECO:0000256" key="1">
    <source>
        <dbReference type="ARBA" id="ARBA00006987"/>
    </source>
</evidence>
<proteinExistence type="inferred from homology"/>
<gene>
    <name evidence="3" type="ORF">EV675_1563</name>
</gene>
<keyword evidence="3" id="KW-0675">Receptor</keyword>
<dbReference type="PANTHER" id="PTHR42928">
    <property type="entry name" value="TRICARBOXYLATE-BINDING PROTEIN"/>
    <property type="match status" value="1"/>
</dbReference>
<protein>
    <submittedName>
        <fullName evidence="3">Tripartite-type tricarboxylate transporter receptor subunit TctC</fullName>
    </submittedName>
</protein>
<accession>A0A4Q7NKB3</accession>
<dbReference type="Proteomes" id="UP000292445">
    <property type="component" value="Unassembled WGS sequence"/>
</dbReference>
<dbReference type="RefSeq" id="WP_130356741.1">
    <property type="nucleotide sequence ID" value="NZ_SGXC01000001.1"/>
</dbReference>